<organism evidence="1 2">
    <name type="scientific">Naganishia adeliensis</name>
    <dbReference type="NCBI Taxonomy" id="92952"/>
    <lineage>
        <taxon>Eukaryota</taxon>
        <taxon>Fungi</taxon>
        <taxon>Dikarya</taxon>
        <taxon>Basidiomycota</taxon>
        <taxon>Agaricomycotina</taxon>
        <taxon>Tremellomycetes</taxon>
        <taxon>Filobasidiales</taxon>
        <taxon>Filobasidiaceae</taxon>
        <taxon>Naganishia</taxon>
    </lineage>
</organism>
<proteinExistence type="predicted"/>
<name>A0ACC2VY12_9TREE</name>
<protein>
    <submittedName>
        <fullName evidence="1">Uncharacterized protein</fullName>
    </submittedName>
</protein>
<evidence type="ECO:0000313" key="1">
    <source>
        <dbReference type="EMBL" id="KAJ9103681.1"/>
    </source>
</evidence>
<evidence type="ECO:0000313" key="2">
    <source>
        <dbReference type="Proteomes" id="UP001230649"/>
    </source>
</evidence>
<accession>A0ACC2VY12</accession>
<comment type="caution">
    <text evidence="1">The sequence shown here is derived from an EMBL/GenBank/DDBJ whole genome shotgun (WGS) entry which is preliminary data.</text>
</comment>
<dbReference type="Proteomes" id="UP001230649">
    <property type="component" value="Unassembled WGS sequence"/>
</dbReference>
<sequence>MQLQHPEPGKIHKLPIQVYYNIPSSTHTFITTLDTAQPVFVHPAIANGHESTRSRSASVSSRRGVESSSRKRRKLDGHGRSYADMQASDSPDEREEGDDSEDEDGEKWLVLGSTSLKAVMEAVCKASPELLPSANNSDSSVYIPVDKPKSSNSTDTPSRRGSVAPQVVPKIEPQDPVSTGPQSASLPVPYPYAPVFSPATGQYLYPYAQPVPPGSAQKRNNSTGTGHQASTPAAPPPSSPLPQRTVSNSTTGSQAQTPSHAGLQTPTQVHANAQNGARGSFSGMPPPTGQRGSAATPAPLVPGYPHAPPGQPYGYPYSSPYPGYQPYQGYPQYPGHPPQHGMQGYPPGAGPVPILVPVPGPGHGPPPQSAGGAPPYPYYAPPGGAYPHAPPPPQHMPGYPYPVPPVYQPPPGQAPATAPDPTGVASTLGIQTHHITFQGKGLLSWILAERGEGKTLVKGKIVRCNEWDGLLGLTDADESDQSEDDAGEHEDGMDGEGGLEALVKAAARRNLRKRKREERERGSGERLGAGAAVRTRWGVEIRVNLRTVNGPVPSRVAGGTLQPSPTMNPAKVSTSQRSSASANSSTRNLAPGRPAIGPGSRAGSALPAPKPAGPTKMQSLGPTTSAGQTAPTKQPATLINGQLQDSRLSETSPVPSASARKAVDPTSRAGPSRQAMPAPNGLVPNIGNAPGSVPRSAGRAMTRPPARLSVDSQKEQSGNPSTLALRRLQSNTETGGFPGSTPTPSITMPAKTLITLDNALRTPPERPAATFSSINRTPNTKPSHLPNVTSGDRIDPLRTPRQTTNRVNLPTPKSSPATGLALAKSILRYPASQHTIELAQKLVGKDVFDNIVSEMGLQPADVIRHSPSKNKLSRLSESTNAAALSQNQAQSTTRAKAIDSMQNPLLDPADQARALSGSQSKSAPKPNGVAKRVGNPPANGSTSTPAPPAVTNAKPKILSCDHCKTTETRVWRVKQLPGGKERRVCDACGLYFNNTKKMRPKELWGTQQIELPGPSVTTRKQAAAATSISKGIETVTGGEASGSGSKPTAIQPFSAPQTTVHDPHGSPQRRARPSTGNAPDSVNWTPRRSSRLNPNADSSPTGRGAVLPHKPALDEACDAAMSPRRSTRLTPRKVSKGKNREVDVAMGAGKAQKRLMELTKETSVSSPRRSLTSALAAVAGGNGHTKHATTQENVWDDNDFSFLLSDNIDEIQDSGSGFATDPMASSTGLDYEMEQFLKATSSAVSGSGDPSDGDQTFDPNALLIAGEDQEPKFTQKEMELLVMLSASGIASEEMGMDGADGDEGSMMGPLNAMAGPSRQGHVLLDGGRRWTDESSPWEISTPGDEQWKASG</sequence>
<keyword evidence="2" id="KW-1185">Reference proteome</keyword>
<reference evidence="1" key="1">
    <citation type="submission" date="2023-04" db="EMBL/GenBank/DDBJ databases">
        <title>Draft Genome sequencing of Naganishia species isolated from polar environments using Oxford Nanopore Technology.</title>
        <authorList>
            <person name="Leo P."/>
            <person name="Venkateswaran K."/>
        </authorList>
    </citation>
    <scope>NUCLEOTIDE SEQUENCE</scope>
    <source>
        <strain evidence="1">MNA-CCFEE 5262</strain>
    </source>
</reference>
<dbReference type="EMBL" id="JASBWS010000057">
    <property type="protein sequence ID" value="KAJ9103681.1"/>
    <property type="molecule type" value="Genomic_DNA"/>
</dbReference>
<gene>
    <name evidence="1" type="ORF">QFC20_004684</name>
</gene>